<dbReference type="PANTHER" id="PTHR38766">
    <property type="entry name" value="FLAGELLAR PROTEIN FLIO"/>
    <property type="match status" value="1"/>
</dbReference>
<dbReference type="EMBL" id="JADGMQ010000001">
    <property type="protein sequence ID" value="MBI1619378.1"/>
    <property type="molecule type" value="Genomic_DNA"/>
</dbReference>
<feature type="compositionally biased region" description="Low complexity" evidence="1">
    <location>
        <begin position="219"/>
        <end position="245"/>
    </location>
</feature>
<dbReference type="PANTHER" id="PTHR38766:SF1">
    <property type="entry name" value="FLAGELLAR PROTEIN FLIO"/>
    <property type="match status" value="1"/>
</dbReference>
<organism evidence="3 4">
    <name type="scientific">Aquamicrobium zhengzhouense</name>
    <dbReference type="NCBI Taxonomy" id="2781738"/>
    <lineage>
        <taxon>Bacteria</taxon>
        <taxon>Pseudomonadati</taxon>
        <taxon>Pseudomonadota</taxon>
        <taxon>Alphaproteobacteria</taxon>
        <taxon>Hyphomicrobiales</taxon>
        <taxon>Phyllobacteriaceae</taxon>
        <taxon>Aquamicrobium</taxon>
    </lineage>
</organism>
<evidence type="ECO:0000256" key="1">
    <source>
        <dbReference type="SAM" id="MobiDB-lite"/>
    </source>
</evidence>
<evidence type="ECO:0000313" key="3">
    <source>
        <dbReference type="EMBL" id="MBI1619378.1"/>
    </source>
</evidence>
<keyword evidence="2" id="KW-0472">Membrane</keyword>
<name>A0ABS0S7V7_9HYPH</name>
<feature type="transmembrane region" description="Helical" evidence="2">
    <location>
        <begin position="12"/>
        <end position="33"/>
    </location>
</feature>
<feature type="compositionally biased region" description="Low complexity" evidence="1">
    <location>
        <begin position="180"/>
        <end position="206"/>
    </location>
</feature>
<keyword evidence="4" id="KW-1185">Reference proteome</keyword>
<feature type="region of interest" description="Disordered" evidence="1">
    <location>
        <begin position="158"/>
        <end position="313"/>
    </location>
</feature>
<gene>
    <name evidence="3" type="ORF">IOD40_01695</name>
</gene>
<evidence type="ECO:0000313" key="4">
    <source>
        <dbReference type="Proteomes" id="UP000601789"/>
    </source>
</evidence>
<dbReference type="InterPro" id="IPR052205">
    <property type="entry name" value="FliO/MopB"/>
</dbReference>
<keyword evidence="3" id="KW-0969">Cilium</keyword>
<sequence>MHAWLESVAPGYGSALIWTLAALIGLLILLVVIRIVRSLTFGTFVAGGRSRKTRLAVMDATAVDSHRRLVLVRRDDVAHLLLIGGPTDVVVEQNIRLIAAGRRQAPPPDFAEPANSVAGGHQLTASAPPAPAQPTVPPKAISAHAPVAQAKPIPAGLPEIAVKPGPGAPRAAERSAISQPPAAAPRAPVPTSISPARPASASAPSMPTRPPYSPNTYTPAPSQAAGGAAAPQPAAPAPQSAAPSPTSLGAGKSSSLDDNLLQELEVSLEHEARKTWTPAPTASPAAPATSAERERAIDDELTQLLGNLTTPKR</sequence>
<keyword evidence="2" id="KW-1133">Transmembrane helix</keyword>
<protein>
    <submittedName>
        <fullName evidence="3">Flagellar biosynthetic protein FliO</fullName>
    </submittedName>
</protein>
<accession>A0ABS0S7V7</accession>
<keyword evidence="3" id="KW-0966">Cell projection</keyword>
<reference evidence="3 4" key="1">
    <citation type="submission" date="2020-10" db="EMBL/GenBank/DDBJ databases">
        <title>Aquamicrobium zhengzhouensis sp. nov., a exopolysaccharide producing bacterium isolated from farmland soil.</title>
        <authorList>
            <person name="Wang X."/>
        </authorList>
    </citation>
    <scope>NUCLEOTIDE SEQUENCE [LARGE SCALE GENOMIC DNA]</scope>
    <source>
        <strain evidence="4">cd-1</strain>
    </source>
</reference>
<feature type="compositionally biased region" description="Pro residues" evidence="1">
    <location>
        <begin position="128"/>
        <end position="137"/>
    </location>
</feature>
<keyword evidence="3" id="KW-0282">Flagellum</keyword>
<feature type="compositionally biased region" description="Polar residues" evidence="1">
    <location>
        <begin position="304"/>
        <end position="313"/>
    </location>
</feature>
<keyword evidence="2" id="KW-0812">Transmembrane</keyword>
<dbReference type="RefSeq" id="WP_198473638.1">
    <property type="nucleotide sequence ID" value="NZ_JADGMQ010000001.1"/>
</dbReference>
<dbReference type="Proteomes" id="UP000601789">
    <property type="component" value="Unassembled WGS sequence"/>
</dbReference>
<proteinExistence type="predicted"/>
<feature type="region of interest" description="Disordered" evidence="1">
    <location>
        <begin position="104"/>
        <end position="138"/>
    </location>
</feature>
<feature type="compositionally biased region" description="Low complexity" evidence="1">
    <location>
        <begin position="278"/>
        <end position="290"/>
    </location>
</feature>
<evidence type="ECO:0000256" key="2">
    <source>
        <dbReference type="SAM" id="Phobius"/>
    </source>
</evidence>
<comment type="caution">
    <text evidence="3">The sequence shown here is derived from an EMBL/GenBank/DDBJ whole genome shotgun (WGS) entry which is preliminary data.</text>
</comment>